<keyword evidence="4 6" id="KW-1133">Transmembrane helix</keyword>
<dbReference type="Proteomes" id="UP000221222">
    <property type="component" value="Unassembled WGS sequence"/>
</dbReference>
<dbReference type="InterPro" id="IPR002541">
    <property type="entry name" value="Cyt_c_assembly"/>
</dbReference>
<feature type="transmembrane region" description="Helical" evidence="6">
    <location>
        <begin position="800"/>
        <end position="818"/>
    </location>
</feature>
<dbReference type="PANTHER" id="PTHR30071:SF1">
    <property type="entry name" value="CYTOCHROME B_B6 PROTEIN-RELATED"/>
    <property type="match status" value="1"/>
</dbReference>
<dbReference type="Proteomes" id="UP000262712">
    <property type="component" value="Chromosome"/>
</dbReference>
<dbReference type="EMBL" id="CP032098">
    <property type="protein sequence ID" value="AXX92932.1"/>
    <property type="molecule type" value="Genomic_DNA"/>
</dbReference>
<feature type="domain" description="Cytochrome c assembly protein" evidence="7">
    <location>
        <begin position="649"/>
        <end position="853"/>
    </location>
</feature>
<evidence type="ECO:0000259" key="8">
    <source>
        <dbReference type="Pfam" id="PF05140"/>
    </source>
</evidence>
<feature type="transmembrane region" description="Helical" evidence="6">
    <location>
        <begin position="655"/>
        <end position="671"/>
    </location>
</feature>
<dbReference type="EMBL" id="NXFY01000004">
    <property type="protein sequence ID" value="PHO18762.1"/>
    <property type="molecule type" value="Genomic_DNA"/>
</dbReference>
<evidence type="ECO:0000259" key="7">
    <source>
        <dbReference type="Pfam" id="PF01578"/>
    </source>
</evidence>
<evidence type="ECO:0000256" key="1">
    <source>
        <dbReference type="ARBA" id="ARBA00004141"/>
    </source>
</evidence>
<keyword evidence="3" id="KW-0201">Cytochrome c-type biogenesis</keyword>
<keyword evidence="2 6" id="KW-0812">Transmembrane</keyword>
<feature type="transmembrane region" description="Helical" evidence="6">
    <location>
        <begin position="865"/>
        <end position="883"/>
    </location>
</feature>
<reference evidence="9 12" key="2">
    <citation type="submission" date="2018-08" db="EMBL/GenBank/DDBJ databases">
        <title>Complete genome of the Arcobacter molluscorum type strain LMG 25693.</title>
        <authorList>
            <person name="Miller W.G."/>
            <person name="Yee E."/>
            <person name="Bono J.L."/>
        </authorList>
    </citation>
    <scope>NUCLEOTIDE SEQUENCE [LARGE SCALE GENOMIC DNA]</scope>
    <source>
        <strain evidence="9 12">CECT 7696</strain>
    </source>
</reference>
<dbReference type="GO" id="GO:0020037">
    <property type="term" value="F:heme binding"/>
    <property type="evidence" value="ECO:0007669"/>
    <property type="project" value="InterPro"/>
</dbReference>
<evidence type="ECO:0000256" key="5">
    <source>
        <dbReference type="ARBA" id="ARBA00023136"/>
    </source>
</evidence>
<name>A0A2G1DJU6_9BACT</name>
<evidence type="ECO:0000256" key="6">
    <source>
        <dbReference type="SAM" id="Phobius"/>
    </source>
</evidence>
<feature type="transmembrane region" description="Helical" evidence="6">
    <location>
        <begin position="78"/>
        <end position="98"/>
    </location>
</feature>
<comment type="subcellular location">
    <subcellularLocation>
        <location evidence="1">Membrane</location>
        <topology evidence="1">Multi-pass membrane protein</topology>
    </subcellularLocation>
</comment>
<keyword evidence="11" id="KW-1185">Reference proteome</keyword>
<protein>
    <submittedName>
        <fullName evidence="9">Cytochrome c biogenesis protein</fullName>
    </submittedName>
    <submittedName>
        <fullName evidence="10">NAD(FAD)-utilizing dehydrogenase</fullName>
    </submittedName>
</protein>
<evidence type="ECO:0000256" key="4">
    <source>
        <dbReference type="ARBA" id="ARBA00022989"/>
    </source>
</evidence>
<keyword evidence="5 6" id="KW-0472">Membrane</keyword>
<feature type="transmembrane region" description="Helical" evidence="6">
    <location>
        <begin position="678"/>
        <end position="697"/>
    </location>
</feature>
<dbReference type="AlphaFoldDB" id="A0A2G1DJU6"/>
<dbReference type="InterPro" id="IPR007816">
    <property type="entry name" value="ResB-like_domain"/>
</dbReference>
<feature type="domain" description="ResB-like" evidence="8">
    <location>
        <begin position="210"/>
        <end position="278"/>
    </location>
</feature>
<feature type="transmembrane region" description="Helical" evidence="6">
    <location>
        <begin position="591"/>
        <end position="610"/>
    </location>
</feature>
<gene>
    <name evidence="9" type="ORF">AMOL_1972</name>
    <name evidence="10" type="ORF">CPU12_04165</name>
</gene>
<dbReference type="Pfam" id="PF01578">
    <property type="entry name" value="Cytochrom_C_asm"/>
    <property type="match status" value="1"/>
</dbReference>
<dbReference type="InterPro" id="IPR045062">
    <property type="entry name" value="Cyt_c_biogenesis_CcsA/CcmC"/>
</dbReference>
<evidence type="ECO:0000256" key="2">
    <source>
        <dbReference type="ARBA" id="ARBA00022692"/>
    </source>
</evidence>
<feature type="transmembrane region" description="Helical" evidence="6">
    <location>
        <begin position="825"/>
        <end position="845"/>
    </location>
</feature>
<dbReference type="Pfam" id="PF05140">
    <property type="entry name" value="ResB"/>
    <property type="match status" value="1"/>
</dbReference>
<evidence type="ECO:0000313" key="9">
    <source>
        <dbReference type="EMBL" id="AXX92932.1"/>
    </source>
</evidence>
<dbReference type="GO" id="GO:0005886">
    <property type="term" value="C:plasma membrane"/>
    <property type="evidence" value="ECO:0007669"/>
    <property type="project" value="TreeGrafter"/>
</dbReference>
<evidence type="ECO:0000313" key="12">
    <source>
        <dbReference type="Proteomes" id="UP000262712"/>
    </source>
</evidence>
<dbReference type="KEGG" id="amol:AMOL_1972"/>
<accession>A0A2G1DJU6</accession>
<evidence type="ECO:0000313" key="11">
    <source>
        <dbReference type="Proteomes" id="UP000221222"/>
    </source>
</evidence>
<feature type="transmembrane region" description="Helical" evidence="6">
    <location>
        <begin position="324"/>
        <end position="344"/>
    </location>
</feature>
<organism evidence="10 11">
    <name type="scientific">Malaciobacter molluscorum LMG 25693</name>
    <dbReference type="NCBI Taxonomy" id="870501"/>
    <lineage>
        <taxon>Bacteria</taxon>
        <taxon>Pseudomonadati</taxon>
        <taxon>Campylobacterota</taxon>
        <taxon>Epsilonproteobacteria</taxon>
        <taxon>Campylobacterales</taxon>
        <taxon>Arcobacteraceae</taxon>
        <taxon>Malaciobacter</taxon>
    </lineage>
</organism>
<dbReference type="PANTHER" id="PTHR30071">
    <property type="entry name" value="HEME EXPORTER PROTEIN C"/>
    <property type="match status" value="1"/>
</dbReference>
<feature type="transmembrane region" description="Helical" evidence="6">
    <location>
        <begin position="717"/>
        <end position="743"/>
    </location>
</feature>
<dbReference type="RefSeq" id="WP_099341820.1">
    <property type="nucleotide sequence ID" value="NZ_CP032098.1"/>
</dbReference>
<evidence type="ECO:0000256" key="3">
    <source>
        <dbReference type="ARBA" id="ARBA00022748"/>
    </source>
</evidence>
<sequence>MYIFKKVFLSYKFIILMLILLALGAAVATFIENDYDAQTAKVLVYNALWYEVVMVLLTISLVGIIIKQKMYKKMGAFLFHLGFVFVLIGAGVTRYFGYEGVIHIRENMSENRVISEKSYFQIEVENKTFEHPLALGKIGDNSFKYIHKIDNKDLVVEYKDYKFKKTTNVENLFVTVSYDNKKQDLQINGGHGNLEPPAIFSVDGKDIKLSWGSKIIKLPFSIKLRDFQIQRYPGSKSASSYASEVTLLDDDTNFDYRIFMNNPLTYKGFKFFQSSYDRDEMGTILSVNKDPGKWPTYFAYFLLSLGFVLNFFTKRSRFERLRVFLIKNNLCIILPILFLFNTYANAQTNDYLDNFRKNTKEHSKSFAEIYVQDFNGRVKPMGTEAIDVLHKISSKDSMYNLSATQIMLGIFSDPKQWENIELIKIRNSKIKDILKLKKDKKYISFSFVFDKYGKYKLNKYIDEANEKMPSKRGTFDKDLIKLDERLNIYYLASIGIFYKIIPNSFDNSKKWFRPQEAINEYWLDDSIRSTLFKYKSALSKGIINNDWKEANEALDILKINQREIDSDILPSTYQTKIELLSNKLKIFPNLMGFYFLVGFVALLFAIVSIFSKKDFPKIKKMFFLLLFLGFVFHTLGLAMRWYVSGHAPWSDTYESLVYVGWSSILAGLVIFRKSLLSLASSSILGAIIMLVAHLNFISPQITPLVPVLKSYWLSIHVSVITASYGFLGFGAILAFLALILMIFKSKNNEEDINQQIRQLAAIIEMSLIIGISLLTVGNFVGGVWANESWGRYWGWDPKETWSFISIVVYTIVLHLRFIPKMNSIYIFLISSVVAFSSIIMTYFGVNFYLSGMHSYASGDKVPVPNFVYYVIAIVLVVSISAFFKKDVKVIK</sequence>
<feature type="transmembrane region" description="Helical" evidence="6">
    <location>
        <begin position="47"/>
        <end position="66"/>
    </location>
</feature>
<feature type="transmembrane region" description="Helical" evidence="6">
    <location>
        <begin position="294"/>
        <end position="312"/>
    </location>
</feature>
<proteinExistence type="predicted"/>
<evidence type="ECO:0000313" key="10">
    <source>
        <dbReference type="EMBL" id="PHO18762.1"/>
    </source>
</evidence>
<reference evidence="10 11" key="1">
    <citation type="submission" date="2017-09" db="EMBL/GenBank/DDBJ databases">
        <title>Arcobacter canalis sp. nov., a new species isolated from a water canal contaminated with urban sewage.</title>
        <authorList>
            <person name="Perez-Cataluna A."/>
            <person name="Salas-Masso N."/>
            <person name="Figueras M.J."/>
        </authorList>
    </citation>
    <scope>NUCLEOTIDE SEQUENCE [LARGE SCALE GENOMIC DNA]</scope>
    <source>
        <strain evidence="10 11">F98-3</strain>
    </source>
</reference>
<dbReference type="GO" id="GO:0017004">
    <property type="term" value="P:cytochrome complex assembly"/>
    <property type="evidence" value="ECO:0007669"/>
    <property type="project" value="UniProtKB-KW"/>
</dbReference>
<feature type="transmembrane region" description="Helical" evidence="6">
    <location>
        <begin position="759"/>
        <end position="780"/>
    </location>
</feature>
<feature type="transmembrane region" description="Helical" evidence="6">
    <location>
        <begin position="622"/>
        <end position="643"/>
    </location>
</feature>